<dbReference type="InterPro" id="IPR018060">
    <property type="entry name" value="HTH_AraC"/>
</dbReference>
<dbReference type="EMBL" id="QQAZ01000016">
    <property type="protein sequence ID" value="RDI44687.1"/>
    <property type="molecule type" value="Genomic_DNA"/>
</dbReference>
<evidence type="ECO:0000256" key="3">
    <source>
        <dbReference type="ARBA" id="ARBA00023125"/>
    </source>
</evidence>
<dbReference type="SUPFAM" id="SSF46689">
    <property type="entry name" value="Homeodomain-like"/>
    <property type="match status" value="1"/>
</dbReference>
<dbReference type="InterPro" id="IPR014710">
    <property type="entry name" value="RmlC-like_jellyroll"/>
</dbReference>
<dbReference type="InterPro" id="IPR011051">
    <property type="entry name" value="RmlC_Cupin_sf"/>
</dbReference>
<name>A0A370GM13_9NOCA</name>
<dbReference type="InterPro" id="IPR018062">
    <property type="entry name" value="HTH_AraC-typ_CS"/>
</dbReference>
<keyword evidence="4" id="KW-0804">Transcription</keyword>
<dbReference type="PANTHER" id="PTHR11019:SF199">
    <property type="entry name" value="HTH-TYPE TRANSCRIPTIONAL REGULATOR NIMR"/>
    <property type="match status" value="1"/>
</dbReference>
<dbReference type="PROSITE" id="PS01124">
    <property type="entry name" value="HTH_ARAC_FAMILY_2"/>
    <property type="match status" value="1"/>
</dbReference>
<feature type="domain" description="HTH araC/xylS-type" evidence="7">
    <location>
        <begin position="196"/>
        <end position="293"/>
    </location>
</feature>
<evidence type="ECO:0000313" key="9">
    <source>
        <dbReference type="Proteomes" id="UP000255355"/>
    </source>
</evidence>
<dbReference type="PANTHER" id="PTHR11019">
    <property type="entry name" value="HTH-TYPE TRANSCRIPTIONAL REGULATOR NIMR"/>
    <property type="match status" value="1"/>
</dbReference>
<dbReference type="AlphaFoldDB" id="A0A370GM13"/>
<dbReference type="SUPFAM" id="SSF51182">
    <property type="entry name" value="RmlC-like cupins"/>
    <property type="match status" value="1"/>
</dbReference>
<accession>A0A370GM13</accession>
<protein>
    <recommendedName>
        <fullName evidence="5">HTH-type transcriptional regulator RipA</fullName>
    </recommendedName>
    <alternativeName>
        <fullName evidence="6">Repressor of iron proteins A</fullName>
    </alternativeName>
</protein>
<keyword evidence="9" id="KW-1185">Reference proteome</keyword>
<dbReference type="InterPro" id="IPR009057">
    <property type="entry name" value="Homeodomain-like_sf"/>
</dbReference>
<dbReference type="FunFam" id="1.10.10.60:FF:000132">
    <property type="entry name" value="AraC family transcriptional regulator"/>
    <property type="match status" value="1"/>
</dbReference>
<evidence type="ECO:0000256" key="1">
    <source>
        <dbReference type="ARBA" id="ARBA00022491"/>
    </source>
</evidence>
<keyword evidence="1" id="KW-0678">Repressor</keyword>
<reference evidence="8 9" key="1">
    <citation type="submission" date="2018-07" db="EMBL/GenBank/DDBJ databases">
        <title>Genomic Encyclopedia of Type Strains, Phase IV (KMG-IV): sequencing the most valuable type-strain genomes for metagenomic binning, comparative biology and taxonomic classification.</title>
        <authorList>
            <person name="Goeker M."/>
        </authorList>
    </citation>
    <scope>NUCLEOTIDE SEQUENCE [LARGE SCALE GENOMIC DNA]</scope>
    <source>
        <strain evidence="8 9">DSM 44952</strain>
    </source>
</reference>
<sequence length="293" mass="31446">MFIPMAATVRSRASGHETLRCQIVSQNGQSVLSTAAPTGPTAMVFGNGVLPAGFWFDPHRHPQHQIAWASRGVIAVEVGGGHWVLPPTRALWIPGETTHRTGALQGAAMRGIYVEPDRCPVAFTEPTLLRVGRLLHELFDHLTGSGNPGATPEFVDLDAELDPGQRHRAEAVVFDLLEPVEVIPVGAPLPTDPRARTVADALLRDPADDRTLSQFAPDAAASPRTLARLFLAETGITFGQWRTQIRLAASLPLLASGLPVARIAERVGYASPSAYVAAFRRAVGVPPGRYFAR</sequence>
<dbReference type="Gene3D" id="1.10.10.60">
    <property type="entry name" value="Homeodomain-like"/>
    <property type="match status" value="1"/>
</dbReference>
<dbReference type="Gene3D" id="2.60.120.10">
    <property type="entry name" value="Jelly Rolls"/>
    <property type="match status" value="1"/>
</dbReference>
<dbReference type="InterPro" id="IPR003313">
    <property type="entry name" value="AraC-bd"/>
</dbReference>
<dbReference type="Pfam" id="PF12833">
    <property type="entry name" value="HTH_18"/>
    <property type="match status" value="1"/>
</dbReference>
<organism evidence="8 9">
    <name type="scientific">Nocardia mexicana</name>
    <dbReference type="NCBI Taxonomy" id="279262"/>
    <lineage>
        <taxon>Bacteria</taxon>
        <taxon>Bacillati</taxon>
        <taxon>Actinomycetota</taxon>
        <taxon>Actinomycetes</taxon>
        <taxon>Mycobacteriales</taxon>
        <taxon>Nocardiaceae</taxon>
        <taxon>Nocardia</taxon>
    </lineage>
</organism>
<dbReference type="CDD" id="cd06124">
    <property type="entry name" value="cupin_NimR-like_N"/>
    <property type="match status" value="1"/>
</dbReference>
<proteinExistence type="predicted"/>
<keyword evidence="3 8" id="KW-0238">DNA-binding</keyword>
<evidence type="ECO:0000256" key="6">
    <source>
        <dbReference type="ARBA" id="ARBA00079449"/>
    </source>
</evidence>
<evidence type="ECO:0000256" key="4">
    <source>
        <dbReference type="ARBA" id="ARBA00023163"/>
    </source>
</evidence>
<dbReference type="SMART" id="SM00342">
    <property type="entry name" value="HTH_ARAC"/>
    <property type="match status" value="1"/>
</dbReference>
<gene>
    <name evidence="8" type="ORF">DFR68_11677</name>
</gene>
<evidence type="ECO:0000256" key="2">
    <source>
        <dbReference type="ARBA" id="ARBA00023015"/>
    </source>
</evidence>
<evidence type="ECO:0000256" key="5">
    <source>
        <dbReference type="ARBA" id="ARBA00074140"/>
    </source>
</evidence>
<dbReference type="GO" id="GO:0043565">
    <property type="term" value="F:sequence-specific DNA binding"/>
    <property type="evidence" value="ECO:0007669"/>
    <property type="project" value="InterPro"/>
</dbReference>
<dbReference type="Proteomes" id="UP000255355">
    <property type="component" value="Unassembled WGS sequence"/>
</dbReference>
<evidence type="ECO:0000313" key="8">
    <source>
        <dbReference type="EMBL" id="RDI44687.1"/>
    </source>
</evidence>
<comment type="caution">
    <text evidence="8">The sequence shown here is derived from an EMBL/GenBank/DDBJ whole genome shotgun (WGS) entry which is preliminary data.</text>
</comment>
<dbReference type="PROSITE" id="PS00041">
    <property type="entry name" value="HTH_ARAC_FAMILY_1"/>
    <property type="match status" value="1"/>
</dbReference>
<evidence type="ECO:0000259" key="7">
    <source>
        <dbReference type="PROSITE" id="PS01124"/>
    </source>
</evidence>
<dbReference type="STRING" id="1210089.GCA_001613165_06545"/>
<keyword evidence="2" id="KW-0805">Transcription regulation</keyword>
<dbReference type="Pfam" id="PF02311">
    <property type="entry name" value="AraC_binding"/>
    <property type="match status" value="1"/>
</dbReference>
<dbReference type="GO" id="GO:0003700">
    <property type="term" value="F:DNA-binding transcription factor activity"/>
    <property type="evidence" value="ECO:0007669"/>
    <property type="project" value="InterPro"/>
</dbReference>